<dbReference type="PROSITE" id="PS50927">
    <property type="entry name" value="BULB_LECTIN"/>
    <property type="match status" value="1"/>
</dbReference>
<dbReference type="SUPFAM" id="SSF51110">
    <property type="entry name" value="alpha-D-mannose-specific plant lectins"/>
    <property type="match status" value="1"/>
</dbReference>
<dbReference type="EMBL" id="SJJR01000014">
    <property type="protein sequence ID" value="TCB95419.1"/>
    <property type="molecule type" value="Genomic_DNA"/>
</dbReference>
<evidence type="ECO:0000256" key="1">
    <source>
        <dbReference type="SAM" id="MobiDB-lite"/>
    </source>
</evidence>
<keyword evidence="2" id="KW-0812">Transmembrane</keyword>
<evidence type="ECO:0000256" key="2">
    <source>
        <dbReference type="SAM" id="Phobius"/>
    </source>
</evidence>
<feature type="compositionally biased region" description="Low complexity" evidence="1">
    <location>
        <begin position="469"/>
        <end position="478"/>
    </location>
</feature>
<comment type="caution">
    <text evidence="4">The sequence shown here is derived from an EMBL/GenBank/DDBJ whole genome shotgun (WGS) entry which is preliminary data.</text>
</comment>
<dbReference type="InterPro" id="IPR036426">
    <property type="entry name" value="Bulb-type_lectin_dom_sf"/>
</dbReference>
<feature type="transmembrane region" description="Helical" evidence="2">
    <location>
        <begin position="383"/>
        <end position="402"/>
    </location>
</feature>
<dbReference type="OrthoDB" id="275232at2"/>
<feature type="domain" description="Bulb-type lectin" evidence="3">
    <location>
        <begin position="488"/>
        <end position="595"/>
    </location>
</feature>
<keyword evidence="2" id="KW-1133">Transmembrane helix</keyword>
<name>A0A4R0GIZ1_9ACTN</name>
<sequence>MKDQRRRASLLSRTTTGCPYEPQTGPVSKMSEAAENSSSRAQWHRLLLSLAGRLPDEVVAQSRTWLADGRTVETAQAVVLAALAHQVGVTDHEATLLAAALGAAGEDTRMVAAIGRVAHAVAPAYGLAPTGPDVLAEHGDDIPFRMDLSVRPAVPGGPDAVDTAAVVWCANNPQAYALWRSWRYPADDTPQGPARRLYLVQARDEARLITAAAGLQATLTAHGERDPQVEAFVDEDTLPAYQQRALEYSALLWSVAPAEVPRLVPDVVSAGPGPADAARVAAYLDAGRPLRLIKDAYGARAELTYRTDGTWIWPATAGQPIRERRHEPHPPLLAHIRDRAYHPPTVGTVAMHRALCALYRPPPVPPAALDVPRRWSGRTRRTIATLAALALLGAVGATWIVAGSGAGSTPTAVSPADLGGAEATPAAPPSGTSPPVSARAPKPDISSTERSAAPRPSTSPEPPSPPANTPSAAVPSVSRSTAVAAGQTRLIVATAVLRPGQHWSTDRLSLAVTDNGEVVLRDRGRSVWASGSTGRNVRELVFQADGNLVLYASDGSTIWSSGTPGNDGATLTLGGDGNLSISIRGRTLWQTATGS</sequence>
<feature type="compositionally biased region" description="Pro residues" evidence="1">
    <location>
        <begin position="457"/>
        <end position="468"/>
    </location>
</feature>
<feature type="region of interest" description="Disordered" evidence="1">
    <location>
        <begin position="406"/>
        <end position="480"/>
    </location>
</feature>
<evidence type="ECO:0000313" key="5">
    <source>
        <dbReference type="Proteomes" id="UP000292274"/>
    </source>
</evidence>
<organism evidence="4 5">
    <name type="scientific">Micromonospora zingiberis</name>
    <dbReference type="NCBI Taxonomy" id="2053011"/>
    <lineage>
        <taxon>Bacteria</taxon>
        <taxon>Bacillati</taxon>
        <taxon>Actinomycetota</taxon>
        <taxon>Actinomycetes</taxon>
        <taxon>Micromonosporales</taxon>
        <taxon>Micromonosporaceae</taxon>
        <taxon>Micromonospora</taxon>
    </lineage>
</organism>
<dbReference type="Gene3D" id="2.90.10.10">
    <property type="entry name" value="Bulb-type lectin domain"/>
    <property type="match status" value="1"/>
</dbReference>
<gene>
    <name evidence="4" type="ORF">E0H26_19690</name>
</gene>
<dbReference type="AlphaFoldDB" id="A0A4R0GIZ1"/>
<dbReference type="SMART" id="SM00108">
    <property type="entry name" value="B_lectin"/>
    <property type="match status" value="1"/>
</dbReference>
<dbReference type="Proteomes" id="UP000292274">
    <property type="component" value="Unassembled WGS sequence"/>
</dbReference>
<proteinExistence type="predicted"/>
<dbReference type="InterPro" id="IPR001480">
    <property type="entry name" value="Bulb-type_lectin_dom"/>
</dbReference>
<keyword evidence="2" id="KW-0472">Membrane</keyword>
<evidence type="ECO:0000313" key="4">
    <source>
        <dbReference type="EMBL" id="TCB95419.1"/>
    </source>
</evidence>
<feature type="region of interest" description="Disordered" evidence="1">
    <location>
        <begin position="1"/>
        <end position="36"/>
    </location>
</feature>
<keyword evidence="5" id="KW-1185">Reference proteome</keyword>
<accession>A0A4R0GIZ1</accession>
<reference evidence="4 5" key="1">
    <citation type="submission" date="2019-02" db="EMBL/GenBank/DDBJ databases">
        <title>Jishengella sp. nov., isolated from a root of Zingiber montanum.</title>
        <authorList>
            <person name="Kuncharoen N."/>
            <person name="Kudo T."/>
            <person name="Masahiro Y."/>
            <person name="Ohkuma M."/>
            <person name="Tanasupawat S."/>
        </authorList>
    </citation>
    <scope>NUCLEOTIDE SEQUENCE [LARGE SCALE GENOMIC DNA]</scope>
    <source>
        <strain evidence="4 5">PLAI 1-1</strain>
    </source>
</reference>
<evidence type="ECO:0000259" key="3">
    <source>
        <dbReference type="PROSITE" id="PS50927"/>
    </source>
</evidence>
<protein>
    <recommendedName>
        <fullName evidence="3">Bulb-type lectin domain-containing protein</fullName>
    </recommendedName>
</protein>